<dbReference type="EMBL" id="VFQE01000002">
    <property type="protein sequence ID" value="TQN38002.1"/>
    <property type="molecule type" value="Genomic_DNA"/>
</dbReference>
<organism evidence="2 3">
    <name type="scientific">Blastococcus colisei</name>
    <dbReference type="NCBI Taxonomy" id="1564162"/>
    <lineage>
        <taxon>Bacteria</taxon>
        <taxon>Bacillati</taxon>
        <taxon>Actinomycetota</taxon>
        <taxon>Actinomycetes</taxon>
        <taxon>Geodermatophilales</taxon>
        <taxon>Geodermatophilaceae</taxon>
        <taxon>Blastococcus</taxon>
    </lineage>
</organism>
<dbReference type="AlphaFoldDB" id="A0A543P1N5"/>
<dbReference type="RefSeq" id="WP_142027893.1">
    <property type="nucleotide sequence ID" value="NZ_VFQE01000002.1"/>
</dbReference>
<proteinExistence type="predicted"/>
<keyword evidence="3" id="KW-1185">Reference proteome</keyword>
<evidence type="ECO:0000256" key="1">
    <source>
        <dbReference type="SAM" id="MobiDB-lite"/>
    </source>
</evidence>
<gene>
    <name evidence="2" type="ORF">FHU33_4682</name>
</gene>
<feature type="compositionally biased region" description="Pro residues" evidence="1">
    <location>
        <begin position="1"/>
        <end position="24"/>
    </location>
</feature>
<dbReference type="OrthoDB" id="5192813at2"/>
<reference evidence="2 3" key="1">
    <citation type="submission" date="2019-06" db="EMBL/GenBank/DDBJ databases">
        <title>Sequencing the genomes of 1000 actinobacteria strains.</title>
        <authorList>
            <person name="Klenk H.-P."/>
        </authorList>
    </citation>
    <scope>NUCLEOTIDE SEQUENCE [LARGE SCALE GENOMIC DNA]</scope>
    <source>
        <strain evidence="2 3">DSM 46837</strain>
    </source>
</reference>
<accession>A0A543P1N5</accession>
<protein>
    <submittedName>
        <fullName evidence="2">Uncharacterized protein</fullName>
    </submittedName>
</protein>
<comment type="caution">
    <text evidence="2">The sequence shown here is derived from an EMBL/GenBank/DDBJ whole genome shotgun (WGS) entry which is preliminary data.</text>
</comment>
<evidence type="ECO:0000313" key="2">
    <source>
        <dbReference type="EMBL" id="TQN38002.1"/>
    </source>
</evidence>
<name>A0A543P1N5_9ACTN</name>
<evidence type="ECO:0000313" key="3">
    <source>
        <dbReference type="Proteomes" id="UP000319865"/>
    </source>
</evidence>
<feature type="region of interest" description="Disordered" evidence="1">
    <location>
        <begin position="1"/>
        <end position="32"/>
    </location>
</feature>
<dbReference type="Proteomes" id="UP000319865">
    <property type="component" value="Unassembled WGS sequence"/>
</dbReference>
<sequence length="193" mass="20471">MTAAPPRPAVVPPSRPSALPPSPRATPATQQQRRLRYGAALAALRARAAVTPTGSVQRRQTLQLCGAANLLTALGIRVDVVQPTVPWPRDRRHRLQVENSAGLLGDLALLVGAPRTAEGWADVADRVLPVRTASRGPLRDAADAVTCPVTVQYRTDDGPLLVPPRSLYDVVAIRGLVVEVRLLAVGSEVSRAA</sequence>